<dbReference type="InterPro" id="IPR022791">
    <property type="entry name" value="L-PG_synthase/AglD"/>
</dbReference>
<feature type="compositionally biased region" description="Basic residues" evidence="6">
    <location>
        <begin position="1"/>
        <end position="14"/>
    </location>
</feature>
<feature type="transmembrane region" description="Helical" evidence="7">
    <location>
        <begin position="298"/>
        <end position="327"/>
    </location>
</feature>
<keyword evidence="4 7" id="KW-1133">Transmembrane helix</keyword>
<feature type="transmembrane region" description="Helical" evidence="7">
    <location>
        <begin position="188"/>
        <end position="212"/>
    </location>
</feature>
<evidence type="ECO:0000256" key="1">
    <source>
        <dbReference type="ARBA" id="ARBA00004651"/>
    </source>
</evidence>
<evidence type="ECO:0000256" key="7">
    <source>
        <dbReference type="SAM" id="Phobius"/>
    </source>
</evidence>
<protein>
    <submittedName>
        <fullName evidence="8">Uncharacterized protein</fullName>
    </submittedName>
</protein>
<evidence type="ECO:0000256" key="6">
    <source>
        <dbReference type="SAM" id="MobiDB-lite"/>
    </source>
</evidence>
<gene>
    <name evidence="8" type="ORF">CAL29_20335</name>
</gene>
<evidence type="ECO:0000313" key="9">
    <source>
        <dbReference type="Proteomes" id="UP000216020"/>
    </source>
</evidence>
<evidence type="ECO:0000256" key="3">
    <source>
        <dbReference type="ARBA" id="ARBA00022692"/>
    </source>
</evidence>
<evidence type="ECO:0000256" key="2">
    <source>
        <dbReference type="ARBA" id="ARBA00022475"/>
    </source>
</evidence>
<evidence type="ECO:0000256" key="4">
    <source>
        <dbReference type="ARBA" id="ARBA00022989"/>
    </source>
</evidence>
<name>A0A261RZ60_9BORD</name>
<dbReference type="Pfam" id="PF03706">
    <property type="entry name" value="LPG_synthase_TM"/>
    <property type="match status" value="1"/>
</dbReference>
<dbReference type="OrthoDB" id="5998304at2"/>
<evidence type="ECO:0000313" key="8">
    <source>
        <dbReference type="EMBL" id="OZI30384.1"/>
    </source>
</evidence>
<dbReference type="EMBL" id="NEVM01000005">
    <property type="protein sequence ID" value="OZI30384.1"/>
    <property type="molecule type" value="Genomic_DNA"/>
</dbReference>
<reference evidence="9" key="1">
    <citation type="submission" date="2017-05" db="EMBL/GenBank/DDBJ databases">
        <title>Complete and WGS of Bordetella genogroups.</title>
        <authorList>
            <person name="Spilker T."/>
            <person name="Lipuma J."/>
        </authorList>
    </citation>
    <scope>NUCLEOTIDE SEQUENCE [LARGE SCALE GENOMIC DNA]</scope>
    <source>
        <strain evidence="9">AU16122</strain>
    </source>
</reference>
<keyword evidence="5 7" id="KW-0472">Membrane</keyword>
<dbReference type="Proteomes" id="UP000216020">
    <property type="component" value="Unassembled WGS sequence"/>
</dbReference>
<keyword evidence="9" id="KW-1185">Reference proteome</keyword>
<feature type="transmembrane region" description="Helical" evidence="7">
    <location>
        <begin position="72"/>
        <end position="90"/>
    </location>
</feature>
<dbReference type="AlphaFoldDB" id="A0A261RZ60"/>
<feature type="region of interest" description="Disordered" evidence="6">
    <location>
        <begin position="375"/>
        <end position="415"/>
    </location>
</feature>
<sequence length="415" mass="44885">MPTPRRLRKPRTRNRLGGPMKSSRCRTTARWTEGGMRNERHERAGPPQARIGAGTGGHGRRRAAGLRRHWPLLRKIFFIAFALLVIGLLADQARHVEWDKVLGAVQAYTWPVLLRAAGLSLLSYLIYSCFDLLAIPYLGHMIPPLRVMAVGIVAYAFNLNMGSLVGSVGFRFRLYLRLGLAAGEITRIIGLSLTTNWLGYLWVAGGIFAWGGLPIPDNWSISGYALRGIGVAMVAAAAAYVALCGLSRRRAWSVRGHEIELPAFKIAVAQSLLGGACWVSIGLVVWSLMRHDVSFPFVLGVLLLSGIAGAVTHIPGGLGVVEAVFVAMLGGKVPHYEIIGTLLAYRAVYYLGPFALAAVLYFFLEARLPKLAEKDEAEAEGDAGAAPPRTGAGGEGAGERGETKTREARMHAMRP</sequence>
<accession>A0A261RZ60</accession>
<comment type="subcellular location">
    <subcellularLocation>
        <location evidence="1">Cell membrane</location>
        <topology evidence="1">Multi-pass membrane protein</topology>
    </subcellularLocation>
</comment>
<feature type="transmembrane region" description="Helical" evidence="7">
    <location>
        <begin position="147"/>
        <end position="168"/>
    </location>
</feature>
<feature type="transmembrane region" description="Helical" evidence="7">
    <location>
        <begin position="263"/>
        <end position="286"/>
    </location>
</feature>
<proteinExistence type="predicted"/>
<feature type="transmembrane region" description="Helical" evidence="7">
    <location>
        <begin position="347"/>
        <end position="364"/>
    </location>
</feature>
<comment type="caution">
    <text evidence="8">The sequence shown here is derived from an EMBL/GenBank/DDBJ whole genome shotgun (WGS) entry which is preliminary data.</text>
</comment>
<feature type="compositionally biased region" description="Basic and acidic residues" evidence="6">
    <location>
        <begin position="397"/>
        <end position="415"/>
    </location>
</feature>
<feature type="transmembrane region" description="Helical" evidence="7">
    <location>
        <begin position="224"/>
        <end position="243"/>
    </location>
</feature>
<keyword evidence="3 7" id="KW-0812">Transmembrane</keyword>
<organism evidence="8 9">
    <name type="scientific">Bordetella genomosp. 10</name>
    <dbReference type="NCBI Taxonomy" id="1416804"/>
    <lineage>
        <taxon>Bacteria</taxon>
        <taxon>Pseudomonadati</taxon>
        <taxon>Pseudomonadota</taxon>
        <taxon>Betaproteobacteria</taxon>
        <taxon>Burkholderiales</taxon>
        <taxon>Alcaligenaceae</taxon>
        <taxon>Bordetella</taxon>
    </lineage>
</organism>
<feature type="region of interest" description="Disordered" evidence="6">
    <location>
        <begin position="1"/>
        <end position="61"/>
    </location>
</feature>
<keyword evidence="2" id="KW-1003">Cell membrane</keyword>
<evidence type="ECO:0000256" key="5">
    <source>
        <dbReference type="ARBA" id="ARBA00023136"/>
    </source>
</evidence>
<dbReference type="GO" id="GO:0005886">
    <property type="term" value="C:plasma membrane"/>
    <property type="evidence" value="ECO:0007669"/>
    <property type="project" value="UniProtKB-SubCell"/>
</dbReference>